<proteinExistence type="predicted"/>
<organism evidence="2 3">
    <name type="scientific">Durusdinium trenchii</name>
    <dbReference type="NCBI Taxonomy" id="1381693"/>
    <lineage>
        <taxon>Eukaryota</taxon>
        <taxon>Sar</taxon>
        <taxon>Alveolata</taxon>
        <taxon>Dinophyceae</taxon>
        <taxon>Suessiales</taxon>
        <taxon>Symbiodiniaceae</taxon>
        <taxon>Durusdinium</taxon>
    </lineage>
</organism>
<name>A0ABP0MPQ0_9DINO</name>
<dbReference type="EMBL" id="CAXAMM010023091">
    <property type="protein sequence ID" value="CAK9053078.1"/>
    <property type="molecule type" value="Genomic_DNA"/>
</dbReference>
<gene>
    <name evidence="1" type="ORF">SCF082_LOCUS28966</name>
    <name evidence="2" type="ORF">SCF082_LOCUS28971</name>
</gene>
<accession>A0ABP0MPQ0</accession>
<dbReference type="Proteomes" id="UP001642464">
    <property type="component" value="Unassembled WGS sequence"/>
</dbReference>
<evidence type="ECO:0000313" key="2">
    <source>
        <dbReference type="EMBL" id="CAK9053088.1"/>
    </source>
</evidence>
<evidence type="ECO:0000313" key="1">
    <source>
        <dbReference type="EMBL" id="CAK9053078.1"/>
    </source>
</evidence>
<sequence>MVETSAPNRSNAGFAREACTVPVPLAFPSPKLLSAPSGRWKGPGLWIWSRTIQTSL</sequence>
<reference evidence="2 3" key="1">
    <citation type="submission" date="2024-02" db="EMBL/GenBank/DDBJ databases">
        <authorList>
            <person name="Chen Y."/>
            <person name="Shah S."/>
            <person name="Dougan E. K."/>
            <person name="Thang M."/>
            <person name="Chan C."/>
        </authorList>
    </citation>
    <scope>NUCLEOTIDE SEQUENCE [LARGE SCALE GENOMIC DNA]</scope>
</reference>
<dbReference type="EMBL" id="CAXAMM010023102">
    <property type="protein sequence ID" value="CAK9053088.1"/>
    <property type="molecule type" value="Genomic_DNA"/>
</dbReference>
<protein>
    <submittedName>
        <fullName evidence="2">Uncharacterized protein</fullName>
    </submittedName>
</protein>
<keyword evidence="3" id="KW-1185">Reference proteome</keyword>
<comment type="caution">
    <text evidence="2">The sequence shown here is derived from an EMBL/GenBank/DDBJ whole genome shotgun (WGS) entry which is preliminary data.</text>
</comment>
<evidence type="ECO:0000313" key="3">
    <source>
        <dbReference type="Proteomes" id="UP001642464"/>
    </source>
</evidence>